<evidence type="ECO:0000256" key="19">
    <source>
        <dbReference type="ARBA" id="ARBA00041226"/>
    </source>
</evidence>
<dbReference type="AlphaFoldDB" id="A0A9N9MTV4"/>
<dbReference type="GO" id="GO:0000166">
    <property type="term" value="F:nucleotide binding"/>
    <property type="evidence" value="ECO:0007669"/>
    <property type="project" value="UniProtKB-KW"/>
</dbReference>
<protein>
    <recommendedName>
        <fullName evidence="18">Glycoprotein-N-acetylgalactosamine 3-beta-galactosyltransferase 1</fullName>
        <ecNumber evidence="6">2.4.1.122</ecNumber>
    </recommendedName>
    <alternativeName>
        <fullName evidence="20">Core 1 O-glycan T-synthase</fullName>
    </alternativeName>
    <alternativeName>
        <fullName evidence="21">Core 1 UDP-galactose:N-acetylgalactosamine-alpha-R beta 1,3-galactosyltransferase 1</fullName>
    </alternativeName>
    <alternativeName>
        <fullName evidence="19">Core 1 beta1,3-galactosyltransferase 1</fullName>
    </alternativeName>
</protein>
<evidence type="ECO:0000256" key="18">
    <source>
        <dbReference type="ARBA" id="ARBA00040898"/>
    </source>
</evidence>
<evidence type="ECO:0000313" key="26">
    <source>
        <dbReference type="EMBL" id="CAG9769859.1"/>
    </source>
</evidence>
<dbReference type="Gene3D" id="3.90.550.50">
    <property type="match status" value="1"/>
</dbReference>
<keyword evidence="14 24" id="KW-0472">Membrane</keyword>
<sequence length="562" mass="65070">MERMRVPMINFLARPAIPIFLAGILVGLTIGVSILLMQTDQYNFYYYDNSKNPIPYFDFVGDHSNNDTHHRMLDTSMADEMFQKVRILCWIMTGPANHFKKAIHVKATWGKRCNKLIFMSSEADPLLPSVALPVREDRPHLWGKTKEAMKYVYNRYYDQYDWFFKADDDTYTVMENMRYMLYYANSSDPIYYGCRMKSPPNNMDFMSGGAGYILSKEALRRFVEDALPNRHICRSKDTGDEDVEISKCLQAVGVELGDSLDNENRNRFTPVFVNDMLIPGILNDVKWFTDMMYHPYNMGLTCCSDNLISTHYVTPHQMYLLEYLIYHVTPFGRAYNPKLEKNKEIMKKEVNTNNFSMLEVKQVQTTENDAHIADFINKTESQEREIADLKTTKLENQMQNLIINFKNQHLKLNEAISTSEVEQKYIEDLTKVNSELKFKINNNQNTNQTSNNIKKNAKRPKLGPNSSSSASEVEVHESPQPQNEVLEENGNANFPELLNNTNNKPLNMPHSNLSIKLKQKQQQAHTSHHNKVSSQNRIEFLQLLSENQKTGFKSTTCPKKTT</sequence>
<accession>A0A9N9MTV4</accession>
<comment type="cofactor">
    <cofactor evidence="1">
        <name>Mn(2+)</name>
        <dbReference type="ChEBI" id="CHEBI:29035"/>
    </cofactor>
</comment>
<evidence type="ECO:0000256" key="11">
    <source>
        <dbReference type="ARBA" id="ARBA00022741"/>
    </source>
</evidence>
<evidence type="ECO:0000256" key="6">
    <source>
        <dbReference type="ARBA" id="ARBA00012557"/>
    </source>
</evidence>
<evidence type="ECO:0000256" key="20">
    <source>
        <dbReference type="ARBA" id="ARBA00042009"/>
    </source>
</evidence>
<dbReference type="PANTHER" id="PTHR23033:SF14">
    <property type="entry name" value="GLYCOPROTEIN-N-ACETYLGALACTOSAMINE 3-BETA-GALACTOSYLTRANSFERASE 1-RELATED"/>
    <property type="match status" value="1"/>
</dbReference>
<keyword evidence="13 24" id="KW-1133">Transmembrane helix</keyword>
<comment type="similarity">
    <text evidence="4">Belongs to the glycosyltransferase 31 family. Beta3-Gal-T subfamily.</text>
</comment>
<dbReference type="Pfam" id="PF02434">
    <property type="entry name" value="Fringe"/>
    <property type="match status" value="1"/>
</dbReference>
<proteinExistence type="inferred from homology"/>
<evidence type="ECO:0000256" key="23">
    <source>
        <dbReference type="SAM" id="MobiDB-lite"/>
    </source>
</evidence>
<evidence type="ECO:0000256" key="10">
    <source>
        <dbReference type="ARBA" id="ARBA00022723"/>
    </source>
</evidence>
<evidence type="ECO:0000256" key="14">
    <source>
        <dbReference type="ARBA" id="ARBA00023136"/>
    </source>
</evidence>
<evidence type="ECO:0000256" key="13">
    <source>
        <dbReference type="ARBA" id="ARBA00022989"/>
    </source>
</evidence>
<dbReference type="EMBL" id="OU892282">
    <property type="protein sequence ID" value="CAG9769859.1"/>
    <property type="molecule type" value="Genomic_DNA"/>
</dbReference>
<keyword evidence="10" id="KW-0479">Metal-binding</keyword>
<evidence type="ECO:0000256" key="8">
    <source>
        <dbReference type="ARBA" id="ARBA00022679"/>
    </source>
</evidence>
<comment type="pathway">
    <text evidence="3">Protein modification; protein glycosylation.</text>
</comment>
<keyword evidence="11" id="KW-0547">Nucleotide-binding</keyword>
<feature type="domain" description="Fringe-like glycosyltransferase" evidence="25">
    <location>
        <begin position="91"/>
        <end position="256"/>
    </location>
</feature>
<comment type="subcellular location">
    <subcellularLocation>
        <location evidence="2">Membrane</location>
        <topology evidence="2">Single-pass type II membrane protein</topology>
    </subcellularLocation>
</comment>
<evidence type="ECO:0000256" key="22">
    <source>
        <dbReference type="ARBA" id="ARBA00059245"/>
    </source>
</evidence>
<keyword evidence="27" id="KW-1185">Reference proteome</keyword>
<reference evidence="26" key="1">
    <citation type="submission" date="2022-01" db="EMBL/GenBank/DDBJ databases">
        <authorList>
            <person name="King R."/>
        </authorList>
    </citation>
    <scope>NUCLEOTIDE SEQUENCE</scope>
</reference>
<evidence type="ECO:0000256" key="24">
    <source>
        <dbReference type="SAM" id="Phobius"/>
    </source>
</evidence>
<dbReference type="Proteomes" id="UP001152799">
    <property type="component" value="Chromosome 6"/>
</dbReference>
<dbReference type="InterPro" id="IPR026050">
    <property type="entry name" value="C1GALT1/C1GALT1_chp1"/>
</dbReference>
<keyword evidence="16" id="KW-0325">Glycoprotein</keyword>
<name>A0A9N9MTV4_9CUCU</name>
<dbReference type="EC" id="2.4.1.122" evidence="6"/>
<feature type="transmembrane region" description="Helical" evidence="24">
    <location>
        <begin position="12"/>
        <end position="37"/>
    </location>
</feature>
<evidence type="ECO:0000256" key="4">
    <source>
        <dbReference type="ARBA" id="ARBA00006462"/>
    </source>
</evidence>
<dbReference type="GO" id="GO:0016263">
    <property type="term" value="F:glycoprotein-N-acetylgalactosamine 3-beta-galactosyltransferase activity"/>
    <property type="evidence" value="ECO:0007669"/>
    <property type="project" value="UniProtKB-EC"/>
</dbReference>
<evidence type="ECO:0000259" key="25">
    <source>
        <dbReference type="Pfam" id="PF02434"/>
    </source>
</evidence>
<evidence type="ECO:0000256" key="5">
    <source>
        <dbReference type="ARBA" id="ARBA00011748"/>
    </source>
</evidence>
<keyword evidence="12" id="KW-0735">Signal-anchor</keyword>
<evidence type="ECO:0000256" key="15">
    <source>
        <dbReference type="ARBA" id="ARBA00023157"/>
    </source>
</evidence>
<dbReference type="GO" id="GO:0030145">
    <property type="term" value="F:manganese ion binding"/>
    <property type="evidence" value="ECO:0007669"/>
    <property type="project" value="UniProtKB-ARBA"/>
</dbReference>
<keyword evidence="9 24" id="KW-0812">Transmembrane</keyword>
<evidence type="ECO:0000256" key="9">
    <source>
        <dbReference type="ARBA" id="ARBA00022692"/>
    </source>
</evidence>
<comment type="function">
    <text evidence="22">Glycosyltransferase that generates the core 1 O-glycan Gal-beta1-3GalNAc-alpha1-Ser/Thr (T antigen), which is a precursor for many extended O-glycans in glycoproteins.</text>
</comment>
<feature type="compositionally biased region" description="Low complexity" evidence="23">
    <location>
        <begin position="440"/>
        <end position="454"/>
    </location>
</feature>
<dbReference type="OrthoDB" id="414175at2759"/>
<evidence type="ECO:0000256" key="16">
    <source>
        <dbReference type="ARBA" id="ARBA00023180"/>
    </source>
</evidence>
<keyword evidence="17" id="KW-0464">Manganese</keyword>
<keyword evidence="15" id="KW-1015">Disulfide bond</keyword>
<evidence type="ECO:0000256" key="12">
    <source>
        <dbReference type="ARBA" id="ARBA00022968"/>
    </source>
</evidence>
<feature type="region of interest" description="Disordered" evidence="23">
    <location>
        <begin position="440"/>
        <end position="487"/>
    </location>
</feature>
<dbReference type="GO" id="GO:0016020">
    <property type="term" value="C:membrane"/>
    <property type="evidence" value="ECO:0007669"/>
    <property type="project" value="UniProtKB-SubCell"/>
</dbReference>
<evidence type="ECO:0000256" key="2">
    <source>
        <dbReference type="ARBA" id="ARBA00004606"/>
    </source>
</evidence>
<dbReference type="FunFam" id="3.90.550.50:FF:000017">
    <property type="entry name" value="Glycoprotein-N-acetylgalactosamine 3-beta-galactosyltransferase 1"/>
    <property type="match status" value="1"/>
</dbReference>
<dbReference type="PANTHER" id="PTHR23033">
    <property type="entry name" value="BETA1,3-GALACTOSYLTRANSFERASE"/>
    <property type="match status" value="1"/>
</dbReference>
<evidence type="ECO:0000256" key="7">
    <source>
        <dbReference type="ARBA" id="ARBA00022676"/>
    </source>
</evidence>
<keyword evidence="7" id="KW-0328">Glycosyltransferase</keyword>
<evidence type="ECO:0000256" key="17">
    <source>
        <dbReference type="ARBA" id="ARBA00023211"/>
    </source>
</evidence>
<dbReference type="InterPro" id="IPR003378">
    <property type="entry name" value="Fringe-like_glycosylTrfase"/>
</dbReference>
<evidence type="ECO:0000256" key="3">
    <source>
        <dbReference type="ARBA" id="ARBA00004922"/>
    </source>
</evidence>
<comment type="subunit">
    <text evidence="5">Homodimer; disulfide-linked.</text>
</comment>
<evidence type="ECO:0000256" key="1">
    <source>
        <dbReference type="ARBA" id="ARBA00001936"/>
    </source>
</evidence>
<gene>
    <name evidence="26" type="ORF">CEUTPL_LOCUS10333</name>
</gene>
<organism evidence="26 27">
    <name type="scientific">Ceutorhynchus assimilis</name>
    <name type="common">cabbage seed weevil</name>
    <dbReference type="NCBI Taxonomy" id="467358"/>
    <lineage>
        <taxon>Eukaryota</taxon>
        <taxon>Metazoa</taxon>
        <taxon>Ecdysozoa</taxon>
        <taxon>Arthropoda</taxon>
        <taxon>Hexapoda</taxon>
        <taxon>Insecta</taxon>
        <taxon>Pterygota</taxon>
        <taxon>Neoptera</taxon>
        <taxon>Endopterygota</taxon>
        <taxon>Coleoptera</taxon>
        <taxon>Polyphaga</taxon>
        <taxon>Cucujiformia</taxon>
        <taxon>Curculionidae</taxon>
        <taxon>Ceutorhynchinae</taxon>
        <taxon>Ceutorhynchus</taxon>
    </lineage>
</organism>
<evidence type="ECO:0000313" key="27">
    <source>
        <dbReference type="Proteomes" id="UP001152799"/>
    </source>
</evidence>
<evidence type="ECO:0000256" key="21">
    <source>
        <dbReference type="ARBA" id="ARBA00043065"/>
    </source>
</evidence>
<keyword evidence="8" id="KW-0808">Transferase</keyword>